<gene>
    <name evidence="3" type="primary">pimB_2</name>
    <name evidence="3" type="ORF">CA54_14630</name>
</gene>
<dbReference type="Gene3D" id="3.40.50.2000">
    <property type="entry name" value="Glycogen Phosphorylase B"/>
    <property type="match status" value="2"/>
</dbReference>
<protein>
    <submittedName>
        <fullName evidence="3">GDP-mannose-dependent alpha-(1-6)-phosphatidylinositol monomannoside mannosyltransferase</fullName>
        <ecNumber evidence="3">2.4.1.345</ecNumber>
    </submittedName>
</protein>
<name>A0A5C6BNK5_9PLAN</name>
<reference evidence="3 4" key="1">
    <citation type="submission" date="2019-02" db="EMBL/GenBank/DDBJ databases">
        <title>Deep-cultivation of Planctomycetes and their phenomic and genomic characterization uncovers novel biology.</title>
        <authorList>
            <person name="Wiegand S."/>
            <person name="Jogler M."/>
            <person name="Boedeker C."/>
            <person name="Pinto D."/>
            <person name="Vollmers J."/>
            <person name="Rivas-Marin E."/>
            <person name="Kohn T."/>
            <person name="Peeters S.H."/>
            <person name="Heuer A."/>
            <person name="Rast P."/>
            <person name="Oberbeckmann S."/>
            <person name="Bunk B."/>
            <person name="Jeske O."/>
            <person name="Meyerdierks A."/>
            <person name="Storesund J.E."/>
            <person name="Kallscheuer N."/>
            <person name="Luecker S."/>
            <person name="Lage O.M."/>
            <person name="Pohl T."/>
            <person name="Merkel B.J."/>
            <person name="Hornburger P."/>
            <person name="Mueller R.-W."/>
            <person name="Bruemmer F."/>
            <person name="Labrenz M."/>
            <person name="Spormann A.M."/>
            <person name="Op Den Camp H."/>
            <person name="Overmann J."/>
            <person name="Amann R."/>
            <person name="Jetten M.S.M."/>
            <person name="Mascher T."/>
            <person name="Medema M.H."/>
            <person name="Devos D.P."/>
            <person name="Kaster A.-K."/>
            <person name="Ovreas L."/>
            <person name="Rohde M."/>
            <person name="Galperin M.Y."/>
            <person name="Jogler C."/>
        </authorList>
    </citation>
    <scope>NUCLEOTIDE SEQUENCE [LARGE SCALE GENOMIC DNA]</scope>
    <source>
        <strain evidence="3 4">CA54</strain>
    </source>
</reference>
<comment type="caution">
    <text evidence="3">The sequence shown here is derived from an EMBL/GenBank/DDBJ whole genome shotgun (WGS) entry which is preliminary data.</text>
</comment>
<dbReference type="Proteomes" id="UP000320735">
    <property type="component" value="Unassembled WGS sequence"/>
</dbReference>
<dbReference type="PANTHER" id="PTHR45947">
    <property type="entry name" value="SULFOQUINOVOSYL TRANSFERASE SQD2"/>
    <property type="match status" value="1"/>
</dbReference>
<dbReference type="OrthoDB" id="232381at2"/>
<evidence type="ECO:0000259" key="2">
    <source>
        <dbReference type="Pfam" id="PF13579"/>
    </source>
</evidence>
<dbReference type="AlphaFoldDB" id="A0A5C6BNK5"/>
<keyword evidence="3" id="KW-0808">Transferase</keyword>
<proteinExistence type="predicted"/>
<dbReference type="InterPro" id="IPR028098">
    <property type="entry name" value="Glyco_trans_4-like_N"/>
</dbReference>
<dbReference type="SUPFAM" id="SSF53756">
    <property type="entry name" value="UDP-Glycosyltransferase/glycogen phosphorylase"/>
    <property type="match status" value="1"/>
</dbReference>
<sequence>MSRKIRILALVPPSKTASHSAAYTVLQEELAAFSNAGVEVHVVSPHAKTSGNVQSVKMHPIPQMRKVSHTLRSLFRLQLPTNSGERVPGKFSRQLAVARFELAIEKVLRDEKIDLVYSPFAWPKRTAGIGAAHRVGVPVVVSLRGADAFSISDLDYGVGFDQSVIALTLCRADHVVGVSSALADQAMALGAPAERVSVVLKGVDVDHFSVGNRTESRVKLGLPDVPTILFVGNIVPVKGIDTLLGAYDCLVRECPQAQLVMCGDGSELEKVKEYQREHSETRRVILPGRVSRELIPDYFRAANVFVLPSLSEGSGNVLLEAAACGCPTIGSSVGGIPDYIDDGKTGLLFESQNVQQLAGKIQYVLTNSEGAAQMGQSGREWVVAHFQYQAMIDNLLALFQRVISNSGNPASQSESRLESPSVVA</sequence>
<dbReference type="InterPro" id="IPR001296">
    <property type="entry name" value="Glyco_trans_1"/>
</dbReference>
<dbReference type="InterPro" id="IPR050194">
    <property type="entry name" value="Glycosyltransferase_grp1"/>
</dbReference>
<organism evidence="3 4">
    <name type="scientific">Symmachiella macrocystis</name>
    <dbReference type="NCBI Taxonomy" id="2527985"/>
    <lineage>
        <taxon>Bacteria</taxon>
        <taxon>Pseudomonadati</taxon>
        <taxon>Planctomycetota</taxon>
        <taxon>Planctomycetia</taxon>
        <taxon>Planctomycetales</taxon>
        <taxon>Planctomycetaceae</taxon>
        <taxon>Symmachiella</taxon>
    </lineage>
</organism>
<dbReference type="EC" id="2.4.1.345" evidence="3"/>
<dbReference type="PANTHER" id="PTHR45947:SF3">
    <property type="entry name" value="SULFOQUINOVOSYL TRANSFERASE SQD2"/>
    <property type="match status" value="1"/>
</dbReference>
<dbReference type="GO" id="GO:0043750">
    <property type="term" value="F:phosphatidylinositol alpha-mannosyltransferase activity"/>
    <property type="evidence" value="ECO:0007669"/>
    <property type="project" value="UniProtKB-EC"/>
</dbReference>
<keyword evidence="3" id="KW-0328">Glycosyltransferase</keyword>
<evidence type="ECO:0000259" key="1">
    <source>
        <dbReference type="Pfam" id="PF00534"/>
    </source>
</evidence>
<feature type="domain" description="Glycosyltransferase subfamily 4-like N-terminal" evidence="2">
    <location>
        <begin position="25"/>
        <end position="199"/>
    </location>
</feature>
<evidence type="ECO:0000313" key="3">
    <source>
        <dbReference type="EMBL" id="TWU12639.1"/>
    </source>
</evidence>
<feature type="domain" description="Glycosyl transferase family 1" evidence="1">
    <location>
        <begin position="213"/>
        <end position="381"/>
    </location>
</feature>
<evidence type="ECO:0000313" key="4">
    <source>
        <dbReference type="Proteomes" id="UP000320735"/>
    </source>
</evidence>
<dbReference type="Pfam" id="PF00534">
    <property type="entry name" value="Glycos_transf_1"/>
    <property type="match status" value="1"/>
</dbReference>
<accession>A0A5C6BNK5</accession>
<dbReference type="EMBL" id="SJPP01000001">
    <property type="protein sequence ID" value="TWU12639.1"/>
    <property type="molecule type" value="Genomic_DNA"/>
</dbReference>
<dbReference type="RefSeq" id="WP_146370078.1">
    <property type="nucleotide sequence ID" value="NZ_SJPP01000001.1"/>
</dbReference>
<dbReference type="Pfam" id="PF13579">
    <property type="entry name" value="Glyco_trans_4_4"/>
    <property type="match status" value="1"/>
</dbReference>
<keyword evidence="4" id="KW-1185">Reference proteome</keyword>